<organism evidence="1 2">
    <name type="scientific">Coptotermes formosanus</name>
    <name type="common">Formosan subterranean termite</name>
    <dbReference type="NCBI Taxonomy" id="36987"/>
    <lineage>
        <taxon>Eukaryota</taxon>
        <taxon>Metazoa</taxon>
        <taxon>Ecdysozoa</taxon>
        <taxon>Arthropoda</taxon>
        <taxon>Hexapoda</taxon>
        <taxon>Insecta</taxon>
        <taxon>Pterygota</taxon>
        <taxon>Neoptera</taxon>
        <taxon>Polyneoptera</taxon>
        <taxon>Dictyoptera</taxon>
        <taxon>Blattodea</taxon>
        <taxon>Blattoidea</taxon>
        <taxon>Termitoidae</taxon>
        <taxon>Rhinotermitidae</taxon>
        <taxon>Coptotermes</taxon>
    </lineage>
</organism>
<dbReference type="Proteomes" id="UP000502823">
    <property type="component" value="Unassembled WGS sequence"/>
</dbReference>
<dbReference type="PANTHER" id="PTHR46060:SF1">
    <property type="entry name" value="MARINER MOS1 TRANSPOSASE-LIKE PROTEIN"/>
    <property type="match status" value="1"/>
</dbReference>
<sequence length="140" mass="16561">MAPRLLTREQKEIRTNICADILQNTENDPNVLENIITSDESWFFQYDPESKRQSMHWKSPSSPRQNKARLSKSKFKALMIVFFDIRGIVHVYWVPEGQTFNHIYYKEVLTNLRERVRRPEVWKNGPLVLHQDNAPAHNAV</sequence>
<dbReference type="InterPro" id="IPR001888">
    <property type="entry name" value="Transposase_1"/>
</dbReference>
<dbReference type="InterPro" id="IPR036397">
    <property type="entry name" value="RNaseH_sf"/>
</dbReference>
<dbReference type="Pfam" id="PF01359">
    <property type="entry name" value="Transposase_1"/>
    <property type="match status" value="1"/>
</dbReference>
<dbReference type="OrthoDB" id="8195351at2759"/>
<feature type="non-terminal residue" evidence="1">
    <location>
        <position position="140"/>
    </location>
</feature>
<accession>A0A6L2Q586</accession>
<gene>
    <name evidence="1" type="ORF">Cfor_02871</name>
</gene>
<name>A0A6L2Q586_COPFO</name>
<dbReference type="Gene3D" id="3.30.420.10">
    <property type="entry name" value="Ribonuclease H-like superfamily/Ribonuclease H"/>
    <property type="match status" value="1"/>
</dbReference>
<evidence type="ECO:0000313" key="2">
    <source>
        <dbReference type="Proteomes" id="UP000502823"/>
    </source>
</evidence>
<dbReference type="EMBL" id="BLKM01000738">
    <property type="protein sequence ID" value="GFG37988.1"/>
    <property type="molecule type" value="Genomic_DNA"/>
</dbReference>
<proteinExistence type="predicted"/>
<evidence type="ECO:0000313" key="1">
    <source>
        <dbReference type="EMBL" id="GFG37988.1"/>
    </source>
</evidence>
<dbReference type="AlphaFoldDB" id="A0A6L2Q586"/>
<protein>
    <recommendedName>
        <fullName evidence="3">Transposase</fullName>
    </recommendedName>
</protein>
<dbReference type="PANTHER" id="PTHR46060">
    <property type="entry name" value="MARINER MOS1 TRANSPOSASE-LIKE PROTEIN"/>
    <property type="match status" value="1"/>
</dbReference>
<dbReference type="InParanoid" id="A0A6L2Q586"/>
<evidence type="ECO:0008006" key="3">
    <source>
        <dbReference type="Google" id="ProtNLM"/>
    </source>
</evidence>
<keyword evidence="2" id="KW-1185">Reference proteome</keyword>
<reference evidence="2" key="1">
    <citation type="submission" date="2020-01" db="EMBL/GenBank/DDBJ databases">
        <title>Draft genome sequence of the Termite Coptotermes fromosanus.</title>
        <authorList>
            <person name="Itakura S."/>
            <person name="Yosikawa Y."/>
            <person name="Umezawa K."/>
        </authorList>
    </citation>
    <scope>NUCLEOTIDE SEQUENCE [LARGE SCALE GENOMIC DNA]</scope>
</reference>
<dbReference type="InterPro" id="IPR052709">
    <property type="entry name" value="Transposase-MT_Hybrid"/>
</dbReference>
<comment type="caution">
    <text evidence="1">The sequence shown here is derived from an EMBL/GenBank/DDBJ whole genome shotgun (WGS) entry which is preliminary data.</text>
</comment>
<dbReference type="GO" id="GO:0003676">
    <property type="term" value="F:nucleic acid binding"/>
    <property type="evidence" value="ECO:0007669"/>
    <property type="project" value="InterPro"/>
</dbReference>